<evidence type="ECO:0000313" key="2">
    <source>
        <dbReference type="Proteomes" id="UP001085076"/>
    </source>
</evidence>
<proteinExistence type="predicted"/>
<dbReference type="Proteomes" id="UP001085076">
    <property type="component" value="Miscellaneous, Linkage group lg09"/>
</dbReference>
<evidence type="ECO:0000313" key="1">
    <source>
        <dbReference type="EMBL" id="KAJ0963398.1"/>
    </source>
</evidence>
<organism evidence="1 2">
    <name type="scientific">Dioscorea zingiberensis</name>
    <dbReference type="NCBI Taxonomy" id="325984"/>
    <lineage>
        <taxon>Eukaryota</taxon>
        <taxon>Viridiplantae</taxon>
        <taxon>Streptophyta</taxon>
        <taxon>Embryophyta</taxon>
        <taxon>Tracheophyta</taxon>
        <taxon>Spermatophyta</taxon>
        <taxon>Magnoliopsida</taxon>
        <taxon>Liliopsida</taxon>
        <taxon>Dioscoreales</taxon>
        <taxon>Dioscoreaceae</taxon>
        <taxon>Dioscorea</taxon>
    </lineage>
</organism>
<dbReference type="EMBL" id="JAGGNH010000009">
    <property type="protein sequence ID" value="KAJ0963398.1"/>
    <property type="molecule type" value="Genomic_DNA"/>
</dbReference>
<keyword evidence="2" id="KW-1185">Reference proteome</keyword>
<sequence>MSILIKEPCGSSEQKHLFIWGVYYFYELAKRAEILQQYLLQASAYFQGYGGLLGAVQRANDPLHIVLLVWQSVLWAIHCEAWHLTRMRNRGQPLNIDYWIPDRPILEPILEPQATLLRLREHLNECWQWYELLEHTVLARAQGVVFIKKRMEAVRMAYLAAAYASTPNVPTSFAYDQPVPRPGSLTFVFPEPPPSGDFSIVRFLYGAYETDWY</sequence>
<protein>
    <submittedName>
        <fullName evidence="1">Uncharacterized protein</fullName>
    </submittedName>
</protein>
<reference evidence="1" key="1">
    <citation type="submission" date="2021-03" db="EMBL/GenBank/DDBJ databases">
        <authorList>
            <person name="Li Z."/>
            <person name="Yang C."/>
        </authorList>
    </citation>
    <scope>NUCLEOTIDE SEQUENCE</scope>
    <source>
        <strain evidence="1">Dzin_1.0</strain>
        <tissue evidence="1">Leaf</tissue>
    </source>
</reference>
<reference evidence="1" key="2">
    <citation type="journal article" date="2022" name="Hortic Res">
        <title>The genome of Dioscorea zingiberensis sheds light on the biosynthesis, origin and evolution of the medicinally important diosgenin saponins.</title>
        <authorList>
            <person name="Li Y."/>
            <person name="Tan C."/>
            <person name="Li Z."/>
            <person name="Guo J."/>
            <person name="Li S."/>
            <person name="Chen X."/>
            <person name="Wang C."/>
            <person name="Dai X."/>
            <person name="Yang H."/>
            <person name="Song W."/>
            <person name="Hou L."/>
            <person name="Xu J."/>
            <person name="Tong Z."/>
            <person name="Xu A."/>
            <person name="Yuan X."/>
            <person name="Wang W."/>
            <person name="Yang Q."/>
            <person name="Chen L."/>
            <person name="Sun Z."/>
            <person name="Wang K."/>
            <person name="Pan B."/>
            <person name="Chen J."/>
            <person name="Bao Y."/>
            <person name="Liu F."/>
            <person name="Qi X."/>
            <person name="Gang D.R."/>
            <person name="Wen J."/>
            <person name="Li J."/>
        </authorList>
    </citation>
    <scope>NUCLEOTIDE SEQUENCE</scope>
    <source>
        <strain evidence="1">Dzin_1.0</strain>
    </source>
</reference>
<name>A0A9D5BZK6_9LILI</name>
<comment type="caution">
    <text evidence="1">The sequence shown here is derived from an EMBL/GenBank/DDBJ whole genome shotgun (WGS) entry which is preliminary data.</text>
</comment>
<accession>A0A9D5BZK6</accession>
<dbReference type="AlphaFoldDB" id="A0A9D5BZK6"/>
<gene>
    <name evidence="1" type="ORF">J5N97_028520</name>
</gene>